<feature type="region of interest" description="Disordered" evidence="1">
    <location>
        <begin position="1"/>
        <end position="20"/>
    </location>
</feature>
<dbReference type="STRING" id="349161.Dred_1211"/>
<evidence type="ECO:0000313" key="2">
    <source>
        <dbReference type="EMBL" id="ABO49745.1"/>
    </source>
</evidence>
<gene>
    <name evidence="2" type="ordered locus">Dred_1211</name>
</gene>
<dbReference type="OrthoDB" id="2739959at2"/>
<organism evidence="2 3">
    <name type="scientific">Desulforamulus reducens (strain ATCC BAA-1160 / DSM 100696 / MI-1)</name>
    <name type="common">Desulfotomaculum reducens</name>
    <dbReference type="NCBI Taxonomy" id="349161"/>
    <lineage>
        <taxon>Bacteria</taxon>
        <taxon>Bacillati</taxon>
        <taxon>Bacillota</taxon>
        <taxon>Clostridia</taxon>
        <taxon>Eubacteriales</taxon>
        <taxon>Peptococcaceae</taxon>
        <taxon>Desulforamulus</taxon>
    </lineage>
</organism>
<proteinExistence type="predicted"/>
<dbReference type="KEGG" id="drm:Dred_1211"/>
<dbReference type="EMBL" id="CP000612">
    <property type="protein sequence ID" value="ABO49745.1"/>
    <property type="molecule type" value="Genomic_DNA"/>
</dbReference>
<dbReference type="AlphaFoldDB" id="A4J3U2"/>
<reference evidence="2 3" key="1">
    <citation type="submission" date="2007-03" db="EMBL/GenBank/DDBJ databases">
        <title>Complete sequence of Desulfotomaculum reducens MI-1.</title>
        <authorList>
            <consortium name="US DOE Joint Genome Institute"/>
            <person name="Copeland A."/>
            <person name="Lucas S."/>
            <person name="Lapidus A."/>
            <person name="Barry K."/>
            <person name="Detter J.C."/>
            <person name="Glavina del Rio T."/>
            <person name="Hammon N."/>
            <person name="Israni S."/>
            <person name="Dalin E."/>
            <person name="Tice H."/>
            <person name="Pitluck S."/>
            <person name="Sims D."/>
            <person name="Brettin T."/>
            <person name="Bruce D."/>
            <person name="Han C."/>
            <person name="Tapia R."/>
            <person name="Schmutz J."/>
            <person name="Larimer F."/>
            <person name="Land M."/>
            <person name="Hauser L."/>
            <person name="Kyrpides N."/>
            <person name="Kim E."/>
            <person name="Tebo B.M."/>
            <person name="Richardson P."/>
        </authorList>
    </citation>
    <scope>NUCLEOTIDE SEQUENCE [LARGE SCALE GENOMIC DNA]</scope>
    <source>
        <strain evidence="2 3">MI-1</strain>
    </source>
</reference>
<keyword evidence="3" id="KW-1185">Reference proteome</keyword>
<dbReference type="eggNOG" id="ENOG5033A8W">
    <property type="taxonomic scope" value="Bacteria"/>
</dbReference>
<sequence length="104" mass="11259">MASSDEKATDVKKSKKELVSAPAPAKALIYCGPNLAKGALAQYAIFKGGFPKHLDQHFEKCPAIKRLFVEPVKLDSTVVAINKPGTPQSVWFKQISDYVRGGGK</sequence>
<feature type="compositionally biased region" description="Basic and acidic residues" evidence="1">
    <location>
        <begin position="1"/>
        <end position="18"/>
    </location>
</feature>
<evidence type="ECO:0000256" key="1">
    <source>
        <dbReference type="SAM" id="MobiDB-lite"/>
    </source>
</evidence>
<dbReference type="HOGENOM" id="CLU_179965_0_0_9"/>
<accession>A4J3U2</accession>
<evidence type="ECO:0000313" key="3">
    <source>
        <dbReference type="Proteomes" id="UP000001556"/>
    </source>
</evidence>
<protein>
    <submittedName>
        <fullName evidence="2">Uncharacterized protein</fullName>
    </submittedName>
</protein>
<dbReference type="RefSeq" id="WP_011877571.1">
    <property type="nucleotide sequence ID" value="NC_009253.1"/>
</dbReference>
<dbReference type="Proteomes" id="UP000001556">
    <property type="component" value="Chromosome"/>
</dbReference>
<name>A4J3U2_DESRM</name>